<organism evidence="2 4">
    <name type="scientific">Methanobrevibacter olleyae</name>
    <dbReference type="NCBI Taxonomy" id="294671"/>
    <lineage>
        <taxon>Archaea</taxon>
        <taxon>Methanobacteriati</taxon>
        <taxon>Methanobacteriota</taxon>
        <taxon>Methanomada group</taxon>
        <taxon>Methanobacteria</taxon>
        <taxon>Methanobacteriales</taxon>
        <taxon>Methanobacteriaceae</taxon>
        <taxon>Methanobrevibacter</taxon>
    </lineage>
</organism>
<reference evidence="3" key="4">
    <citation type="submission" date="2016-10" db="EMBL/GenBank/DDBJ databases">
        <authorList>
            <person name="de Groot N.N."/>
        </authorList>
    </citation>
    <scope>NUCLEOTIDE SEQUENCE [LARGE SCALE GENOMIC DNA]</scope>
    <source>
        <strain evidence="3">DSM 16632</strain>
    </source>
</reference>
<reference evidence="4" key="2">
    <citation type="submission" date="2016-02" db="EMBL/GenBank/DDBJ databases">
        <title>The draft genome sequence of the rumen methanogen Methanobrevibacter olleyae YLM1.</title>
        <authorList>
            <consortium name="New Zealand Agricultural Greenhouse Gas Research Centre/Pastoral Greenhouse Gas Research Consortium"/>
            <person name="Kelly W.J."/>
            <person name="Li D."/>
            <person name="Lambie S.C."/>
            <person name="Attwood G.T."/>
            <person name="Altermann E."/>
            <person name="Leahy S.C."/>
        </authorList>
    </citation>
    <scope>NUCLEOTIDE SEQUENCE [LARGE SCALE GENOMIC DNA]</scope>
    <source>
        <strain evidence="4">YLM1</strain>
    </source>
</reference>
<dbReference type="Proteomes" id="UP000183442">
    <property type="component" value="Unassembled WGS sequence"/>
</dbReference>
<proteinExistence type="predicted"/>
<dbReference type="PATRIC" id="fig|294671.3.peg.364"/>
<feature type="transmembrane region" description="Helical" evidence="1">
    <location>
        <begin position="42"/>
        <end position="60"/>
    </location>
</feature>
<dbReference type="OrthoDB" id="53264at2157"/>
<gene>
    <name evidence="3" type="ORF">SAMN02910297_01796</name>
    <name evidence="2" type="ORF">YLM1_0362</name>
</gene>
<dbReference type="RefSeq" id="WP_067145734.1">
    <property type="nucleotide sequence ID" value="NZ_CP014265.1"/>
</dbReference>
<evidence type="ECO:0000313" key="2">
    <source>
        <dbReference type="EMBL" id="AMK14922.1"/>
    </source>
</evidence>
<name>A0A126QYQ1_METOL</name>
<evidence type="ECO:0000313" key="4">
    <source>
        <dbReference type="Proteomes" id="UP000066376"/>
    </source>
</evidence>
<keyword evidence="1" id="KW-0472">Membrane</keyword>
<accession>A0A126QYQ1</accession>
<keyword evidence="1" id="KW-0812">Transmembrane</keyword>
<dbReference type="GeneID" id="28488658"/>
<evidence type="ECO:0000256" key="1">
    <source>
        <dbReference type="SAM" id="Phobius"/>
    </source>
</evidence>
<protein>
    <submittedName>
        <fullName evidence="3">Predicted nucleic acid-binding protein, contains Zn-ribbon domain</fullName>
    </submittedName>
</protein>
<sequence length="62" mass="7368">MVEPHKHCPVCGNPIPMKERVCSPDCEKVLEQKQKNIRKSRIMLFAVIVIFILVWAYFMFFK</sequence>
<reference evidence="2 4" key="1">
    <citation type="journal article" date="2016" name="Genome Announc.">
        <title>Draft Genome Sequence of the Rumen Methanogen Methanobrevibacter olleyae YLM1.</title>
        <authorList>
            <person name="Kelly W.J."/>
            <person name="Li D."/>
            <person name="Lambie S.C."/>
            <person name="Cox F."/>
            <person name="Attwood G.T."/>
            <person name="Altermann E."/>
            <person name="Leahy S.C."/>
        </authorList>
    </citation>
    <scope>NUCLEOTIDE SEQUENCE [LARGE SCALE GENOMIC DNA]</scope>
    <source>
        <strain evidence="2 4">YLM1</strain>
    </source>
</reference>
<keyword evidence="1" id="KW-1133">Transmembrane helix</keyword>
<dbReference type="PIRSF" id="PIRSF004990">
    <property type="entry name" value="UCP004990"/>
    <property type="match status" value="1"/>
</dbReference>
<dbReference type="EMBL" id="CP014265">
    <property type="protein sequence ID" value="AMK14922.1"/>
    <property type="molecule type" value="Genomic_DNA"/>
</dbReference>
<dbReference type="Pfam" id="PF09889">
    <property type="entry name" value="DUF2116"/>
    <property type="match status" value="1"/>
</dbReference>
<dbReference type="EMBL" id="FOTL01000042">
    <property type="protein sequence ID" value="SFL80545.1"/>
    <property type="molecule type" value="Genomic_DNA"/>
</dbReference>
<dbReference type="KEGG" id="mol:YLM1_0362"/>
<dbReference type="Proteomes" id="UP000066376">
    <property type="component" value="Chromosome"/>
</dbReference>
<dbReference type="InterPro" id="IPR019216">
    <property type="entry name" value="DUF2116_treble_clef"/>
</dbReference>
<dbReference type="AlphaFoldDB" id="A0A126QYQ1"/>
<evidence type="ECO:0000313" key="3">
    <source>
        <dbReference type="EMBL" id="SFL80545.1"/>
    </source>
</evidence>
<keyword evidence="4" id="KW-1185">Reference proteome</keyword>
<evidence type="ECO:0000313" key="5">
    <source>
        <dbReference type="Proteomes" id="UP000183442"/>
    </source>
</evidence>
<dbReference type="STRING" id="294671.YLM1_0362"/>
<reference evidence="5" key="3">
    <citation type="submission" date="2016-10" db="EMBL/GenBank/DDBJ databases">
        <authorList>
            <person name="Varghese N."/>
        </authorList>
    </citation>
    <scope>NUCLEOTIDE SEQUENCE [LARGE SCALE GENOMIC DNA]</scope>
    <source>
        <strain evidence="5">DSM 16632</strain>
    </source>
</reference>